<proteinExistence type="predicted"/>
<evidence type="ECO:0000256" key="1">
    <source>
        <dbReference type="SAM" id="Coils"/>
    </source>
</evidence>
<evidence type="ECO:0000259" key="3">
    <source>
        <dbReference type="Pfam" id="PF25078"/>
    </source>
</evidence>
<comment type="caution">
    <text evidence="4">The sequence shown here is derived from an EMBL/GenBank/DDBJ whole genome shotgun (WGS) entry which is preliminary data.</text>
</comment>
<sequence>MKHNKEDDDDNDDDEPLGNKVTLANALQALRPTSQQSQVSISSLRSFSSADSSSSSDYGDNDDDEDDIQEINRGTSFSTPHTASSNIPGISKPEPTPITASSNTTSTSTTSTAFGITLPWSQYSHAHTLPTPDETTLSSKMMMADSAEIGRQLAVSHAALTAMEFPTLNGIMDAEKWRMKYSRARSKVDSIRDRVLLETNIQRAYSSMLKLAVDHHDRPLVMDIHARSSNIDQLTQELYYTFSHVCESQERYLHHLAGTLAITFQSEDRSWDTTTTAVPQNTTTMTTATFSPSSNNNKKRREDYPDVVLRLEKLAKKCSFSLTSKSNHHHDLFKRSITKSSATTISSTTRRHADSVSDDGNLSDDSMFHTSVRTSMTSFDDYQQAHALLDIIEKQLSIDNTMTYVAGDKSHDNGNAAVLEKELMQLREREADMQHRFDTQSAEFSRQRQEWENKLLQAKQQQPNNTSSSTFMRQQQQKLEQQLTLEVEAREASQKQLKEATLGQQELQKQLDRYRDEAYQAKQRESRLHDEQAALNRRVQELELEVMMATTEPSSSQKQHENRSMEPSSADNDKKISELNQSLLQANRREKELVQKIQELEKEIIYNNERYSSSALSIQQHNSDYQTLMQEKQSIQKELETSKQRENSTRDRLDTLHAQVNQALTKASAPSLDALVTLLLQQHPVSIASSTAPPTRGSSMAASKDNVQQELDQLHAAFKSAQEEYTRREAALMLQSASVEAELGAIFKEYDKLTRNITDFNHERKKYEQHVQALTREKHLLDKQLADFKVKDGIGKDGSTMTLRKEFRQLMAKVKAEHEQEIEKESEKRHQVEIELRNMKHELEMKRWDTVNTGVQTTFVAYPIN</sequence>
<feature type="compositionally biased region" description="Acidic residues" evidence="2">
    <location>
        <begin position="59"/>
        <end position="69"/>
    </location>
</feature>
<feature type="domain" description="DUF7801" evidence="3">
    <location>
        <begin position="702"/>
        <end position="791"/>
    </location>
</feature>
<keyword evidence="1" id="KW-0175">Coiled coil</keyword>
<dbReference type="AlphaFoldDB" id="A0AAD5KBA3"/>
<feature type="coiled-coil region" evidence="1">
    <location>
        <begin position="576"/>
        <end position="645"/>
    </location>
</feature>
<protein>
    <recommendedName>
        <fullName evidence="3">DUF7801 domain-containing protein</fullName>
    </recommendedName>
</protein>
<keyword evidence="5" id="KW-1185">Reference proteome</keyword>
<feature type="region of interest" description="Disordered" evidence="2">
    <location>
        <begin position="550"/>
        <end position="575"/>
    </location>
</feature>
<reference evidence="4" key="2">
    <citation type="submission" date="2023-02" db="EMBL/GenBank/DDBJ databases">
        <authorList>
            <consortium name="DOE Joint Genome Institute"/>
            <person name="Mondo S.J."/>
            <person name="Chang Y."/>
            <person name="Wang Y."/>
            <person name="Ahrendt S."/>
            <person name="Andreopoulos W."/>
            <person name="Barry K."/>
            <person name="Beard J."/>
            <person name="Benny G.L."/>
            <person name="Blankenship S."/>
            <person name="Bonito G."/>
            <person name="Cuomo C."/>
            <person name="Desiro A."/>
            <person name="Gervers K.A."/>
            <person name="Hundley H."/>
            <person name="Kuo A."/>
            <person name="LaButti K."/>
            <person name="Lang B.F."/>
            <person name="Lipzen A."/>
            <person name="O'Donnell K."/>
            <person name="Pangilinan J."/>
            <person name="Reynolds N."/>
            <person name="Sandor L."/>
            <person name="Smith M.W."/>
            <person name="Tsang A."/>
            <person name="Grigoriev I.V."/>
            <person name="Stajich J.E."/>
            <person name="Spatafora J.W."/>
        </authorList>
    </citation>
    <scope>NUCLEOTIDE SEQUENCE</scope>
    <source>
        <strain evidence="4">RSA 2281</strain>
    </source>
</reference>
<feature type="compositionally biased region" description="Low complexity" evidence="2">
    <location>
        <begin position="34"/>
        <end position="58"/>
    </location>
</feature>
<dbReference type="InterPro" id="IPR056703">
    <property type="entry name" value="DUF7801"/>
</dbReference>
<dbReference type="EMBL" id="JAIXMP010000011">
    <property type="protein sequence ID" value="KAI9264886.1"/>
    <property type="molecule type" value="Genomic_DNA"/>
</dbReference>
<feature type="compositionally biased region" description="Polar residues" evidence="2">
    <location>
        <begin position="72"/>
        <end position="88"/>
    </location>
</feature>
<evidence type="ECO:0000256" key="2">
    <source>
        <dbReference type="SAM" id="MobiDB-lite"/>
    </source>
</evidence>
<feature type="compositionally biased region" description="Polar residues" evidence="2">
    <location>
        <begin position="458"/>
        <end position="473"/>
    </location>
</feature>
<accession>A0AAD5KBA3</accession>
<organism evidence="4 5">
    <name type="scientific">Phascolomyces articulosus</name>
    <dbReference type="NCBI Taxonomy" id="60185"/>
    <lineage>
        <taxon>Eukaryota</taxon>
        <taxon>Fungi</taxon>
        <taxon>Fungi incertae sedis</taxon>
        <taxon>Mucoromycota</taxon>
        <taxon>Mucoromycotina</taxon>
        <taxon>Mucoromycetes</taxon>
        <taxon>Mucorales</taxon>
        <taxon>Lichtheimiaceae</taxon>
        <taxon>Phascolomyces</taxon>
    </lineage>
</organism>
<feature type="coiled-coil region" evidence="1">
    <location>
        <begin position="750"/>
        <end position="842"/>
    </location>
</feature>
<feature type="compositionally biased region" description="Low complexity" evidence="2">
    <location>
        <begin position="99"/>
        <end position="110"/>
    </location>
</feature>
<gene>
    <name evidence="4" type="ORF">BDA99DRAFT_37538</name>
</gene>
<evidence type="ECO:0000313" key="5">
    <source>
        <dbReference type="Proteomes" id="UP001209540"/>
    </source>
</evidence>
<feature type="region of interest" description="Disordered" evidence="2">
    <location>
        <begin position="455"/>
        <end position="477"/>
    </location>
</feature>
<feature type="compositionally biased region" description="Acidic residues" evidence="2">
    <location>
        <begin position="7"/>
        <end position="16"/>
    </location>
</feature>
<dbReference type="Pfam" id="PF25078">
    <property type="entry name" value="DUF7801"/>
    <property type="match status" value="1"/>
</dbReference>
<name>A0AAD5KBA3_9FUNG</name>
<dbReference type="Proteomes" id="UP001209540">
    <property type="component" value="Unassembled WGS sequence"/>
</dbReference>
<feature type="region of interest" description="Disordered" evidence="2">
    <location>
        <begin position="1"/>
        <end position="110"/>
    </location>
</feature>
<evidence type="ECO:0000313" key="4">
    <source>
        <dbReference type="EMBL" id="KAI9264886.1"/>
    </source>
</evidence>
<reference evidence="4" key="1">
    <citation type="journal article" date="2022" name="IScience">
        <title>Evolution of zygomycete secretomes and the origins of terrestrial fungal ecologies.</title>
        <authorList>
            <person name="Chang Y."/>
            <person name="Wang Y."/>
            <person name="Mondo S."/>
            <person name="Ahrendt S."/>
            <person name="Andreopoulos W."/>
            <person name="Barry K."/>
            <person name="Beard J."/>
            <person name="Benny G.L."/>
            <person name="Blankenship S."/>
            <person name="Bonito G."/>
            <person name="Cuomo C."/>
            <person name="Desiro A."/>
            <person name="Gervers K.A."/>
            <person name="Hundley H."/>
            <person name="Kuo A."/>
            <person name="LaButti K."/>
            <person name="Lang B.F."/>
            <person name="Lipzen A."/>
            <person name="O'Donnell K."/>
            <person name="Pangilinan J."/>
            <person name="Reynolds N."/>
            <person name="Sandor L."/>
            <person name="Smith M.E."/>
            <person name="Tsang A."/>
            <person name="Grigoriev I.V."/>
            <person name="Stajich J.E."/>
            <person name="Spatafora J.W."/>
        </authorList>
    </citation>
    <scope>NUCLEOTIDE SEQUENCE</scope>
    <source>
        <strain evidence="4">RSA 2281</strain>
    </source>
</reference>